<dbReference type="EMBL" id="OOFM01000004">
    <property type="protein sequence ID" value="SPL63064.1"/>
    <property type="molecule type" value="Genomic_DNA"/>
</dbReference>
<dbReference type="Proteomes" id="UP000246073">
    <property type="component" value="Unassembled WGS sequence"/>
</dbReference>
<protein>
    <submittedName>
        <fullName evidence="1">Uncharacterized protein</fullName>
    </submittedName>
</protein>
<organism evidence="1 2">
    <name type="scientific">Ochrobactrum soli</name>
    <dbReference type="NCBI Taxonomy" id="2448455"/>
    <lineage>
        <taxon>Bacteria</taxon>
        <taxon>Pseudomonadati</taxon>
        <taxon>Pseudomonadota</taxon>
        <taxon>Alphaproteobacteria</taxon>
        <taxon>Hyphomicrobiales</taxon>
        <taxon>Brucellaceae</taxon>
        <taxon>Brucella/Ochrobactrum group</taxon>
        <taxon>Ochrobactrum</taxon>
    </lineage>
</organism>
<gene>
    <name evidence="1" type="ORF">OHAE_2996</name>
</gene>
<evidence type="ECO:0000313" key="2">
    <source>
        <dbReference type="Proteomes" id="UP000246073"/>
    </source>
</evidence>
<evidence type="ECO:0000313" key="1">
    <source>
        <dbReference type="EMBL" id="SPL63064.1"/>
    </source>
</evidence>
<reference evidence="2" key="1">
    <citation type="submission" date="2017-12" db="EMBL/GenBank/DDBJ databases">
        <authorList>
            <person name="Diaz M."/>
        </authorList>
    </citation>
    <scope>NUCLEOTIDE SEQUENCE [LARGE SCALE GENOMIC DNA]</scope>
    <source>
        <strain evidence="2">FI11154</strain>
    </source>
</reference>
<name>A0A2P9HG43_9HYPH</name>
<dbReference type="AlphaFoldDB" id="A0A2P9HG43"/>
<proteinExistence type="predicted"/>
<sequence>MIDGKDVMILTFKPLVVGDNIVSIDRFLNDPPCLMNGVEDETNRPSRYA</sequence>
<accession>A0A2P9HG43</accession>